<evidence type="ECO:0000256" key="6">
    <source>
        <dbReference type="SAM" id="Phobius"/>
    </source>
</evidence>
<evidence type="ECO:0000313" key="9">
    <source>
        <dbReference type="EMBL" id="VFU13676.1"/>
    </source>
</evidence>
<reference evidence="9" key="1">
    <citation type="submission" date="2019-03" db="EMBL/GenBank/DDBJ databases">
        <authorList>
            <person name="Hao L."/>
        </authorList>
    </citation>
    <scope>NUCLEOTIDE SEQUENCE</scope>
</reference>
<keyword evidence="3 6" id="KW-0812">Transmembrane</keyword>
<feature type="domain" description="DUF5698" evidence="8">
    <location>
        <begin position="29"/>
        <end position="86"/>
    </location>
</feature>
<organism evidence="9">
    <name type="scientific">anaerobic digester metagenome</name>
    <dbReference type="NCBI Taxonomy" id="1263854"/>
    <lineage>
        <taxon>unclassified sequences</taxon>
        <taxon>metagenomes</taxon>
        <taxon>ecological metagenomes</taxon>
    </lineage>
</organism>
<sequence length="180" mass="19677">MLETLISNPVYGYFFIFFARVADVSLDVFRLLMLTRGYALPAAAIGFIEVAIFVVALGSVLYGGLTDPLKVIAYAGGFATGNLVGVYIEEKMALGYVVVHVFPVKPRCDELAALLREGSFGVTKIPGEGRSGPRDVLIVTTRRKYLGSLINILNQVVPETFFSVSDIRSIRGGIFPRRRP</sequence>
<dbReference type="InterPro" id="IPR044035">
    <property type="entry name" value="DUF5698"/>
</dbReference>
<evidence type="ECO:0000256" key="3">
    <source>
        <dbReference type="ARBA" id="ARBA00022692"/>
    </source>
</evidence>
<feature type="transmembrane region" description="Helical" evidence="6">
    <location>
        <begin position="71"/>
        <end position="88"/>
    </location>
</feature>
<dbReference type="CDD" id="cd16381">
    <property type="entry name" value="YitT_C_like_1"/>
    <property type="match status" value="1"/>
</dbReference>
<dbReference type="PANTHER" id="PTHR40060">
    <property type="entry name" value="UPF0316 PROTEIN YEBE"/>
    <property type="match status" value="1"/>
</dbReference>
<dbReference type="InterPro" id="IPR022930">
    <property type="entry name" value="UPF0316"/>
</dbReference>
<accession>A0A485LYG1</accession>
<dbReference type="AlphaFoldDB" id="A0A485LYG1"/>
<dbReference type="Pfam" id="PF10035">
    <property type="entry name" value="DUF2179"/>
    <property type="match status" value="1"/>
</dbReference>
<keyword evidence="2" id="KW-1003">Cell membrane</keyword>
<proteinExistence type="inferred from homology"/>
<evidence type="ECO:0000256" key="4">
    <source>
        <dbReference type="ARBA" id="ARBA00022989"/>
    </source>
</evidence>
<evidence type="ECO:0000256" key="1">
    <source>
        <dbReference type="ARBA" id="ARBA00004651"/>
    </source>
</evidence>
<keyword evidence="5 6" id="KW-0472">Membrane</keyword>
<evidence type="ECO:0000256" key="5">
    <source>
        <dbReference type="ARBA" id="ARBA00023136"/>
    </source>
</evidence>
<feature type="domain" description="DUF2179" evidence="7">
    <location>
        <begin position="120"/>
        <end position="172"/>
    </location>
</feature>
<evidence type="ECO:0000259" key="7">
    <source>
        <dbReference type="Pfam" id="PF10035"/>
    </source>
</evidence>
<dbReference type="HAMAP" id="MF_01515">
    <property type="entry name" value="UPF0316"/>
    <property type="match status" value="1"/>
</dbReference>
<keyword evidence="4 6" id="KW-1133">Transmembrane helix</keyword>
<gene>
    <name evidence="9" type="ORF">SCFA_2270004</name>
</gene>
<evidence type="ECO:0000256" key="2">
    <source>
        <dbReference type="ARBA" id="ARBA00022475"/>
    </source>
</evidence>
<dbReference type="PANTHER" id="PTHR40060:SF1">
    <property type="entry name" value="UPF0316 PROTEIN YEBE"/>
    <property type="match status" value="1"/>
</dbReference>
<feature type="transmembrane region" description="Helical" evidence="6">
    <location>
        <begin position="12"/>
        <end position="32"/>
    </location>
</feature>
<dbReference type="InterPro" id="IPR019264">
    <property type="entry name" value="DUF2179"/>
</dbReference>
<protein>
    <submittedName>
        <fullName evidence="9">Uncharacterized protein</fullName>
    </submittedName>
</protein>
<dbReference type="EMBL" id="CAADRN010000143">
    <property type="protein sequence ID" value="VFU13676.1"/>
    <property type="molecule type" value="Genomic_DNA"/>
</dbReference>
<comment type="subcellular location">
    <subcellularLocation>
        <location evidence="1">Cell membrane</location>
        <topology evidence="1">Multi-pass membrane protein</topology>
    </subcellularLocation>
</comment>
<name>A0A485LYG1_9ZZZZ</name>
<dbReference type="Pfam" id="PF18955">
    <property type="entry name" value="DUF5698"/>
    <property type="match status" value="1"/>
</dbReference>
<evidence type="ECO:0000259" key="8">
    <source>
        <dbReference type="Pfam" id="PF18955"/>
    </source>
</evidence>
<feature type="transmembrane region" description="Helical" evidence="6">
    <location>
        <begin position="44"/>
        <end position="65"/>
    </location>
</feature>
<dbReference type="GO" id="GO:0005886">
    <property type="term" value="C:plasma membrane"/>
    <property type="evidence" value="ECO:0007669"/>
    <property type="project" value="UniProtKB-SubCell"/>
</dbReference>